<dbReference type="STRING" id="314283.MED297_04849"/>
<dbReference type="SUPFAM" id="SSF52540">
    <property type="entry name" value="P-loop containing nucleoside triphosphate hydrolases"/>
    <property type="match status" value="1"/>
</dbReference>
<dbReference type="GO" id="GO:0009432">
    <property type="term" value="P:SOS response"/>
    <property type="evidence" value="ECO:0007669"/>
    <property type="project" value="InterPro"/>
</dbReference>
<accession>A4BIT3</accession>
<dbReference type="InterPro" id="IPR004596">
    <property type="entry name" value="Cell_div_suppressor_SulA"/>
</dbReference>
<dbReference type="RefSeq" id="WP_008047972.1">
    <property type="nucleotide sequence ID" value="NZ_CH724154.1"/>
</dbReference>
<evidence type="ECO:0008006" key="3">
    <source>
        <dbReference type="Google" id="ProtNLM"/>
    </source>
</evidence>
<reference evidence="1 2" key="1">
    <citation type="submission" date="2006-02" db="EMBL/GenBank/DDBJ databases">
        <authorList>
            <person name="Pinhassi J."/>
            <person name="Pedros-Alio C."/>
            <person name="Ferriera S."/>
            <person name="Johnson J."/>
            <person name="Kravitz S."/>
            <person name="Halpern A."/>
            <person name="Remington K."/>
            <person name="Beeson K."/>
            <person name="Tran B."/>
            <person name="Rogers Y.-H."/>
            <person name="Friedman R."/>
            <person name="Venter J.C."/>
        </authorList>
    </citation>
    <scope>NUCLEOTIDE SEQUENCE [LARGE SCALE GENOMIC DNA]</scope>
    <source>
        <strain evidence="1 2">MED297</strain>
    </source>
</reference>
<dbReference type="Proteomes" id="UP000005953">
    <property type="component" value="Unassembled WGS sequence"/>
</dbReference>
<dbReference type="OrthoDB" id="9811176at2"/>
<dbReference type="GO" id="GO:0051782">
    <property type="term" value="P:negative regulation of cell division"/>
    <property type="evidence" value="ECO:0007669"/>
    <property type="project" value="InterPro"/>
</dbReference>
<dbReference type="InterPro" id="IPR027417">
    <property type="entry name" value="P-loop_NTPase"/>
</dbReference>
<dbReference type="AlphaFoldDB" id="A4BIT3"/>
<dbReference type="NCBIfam" id="NF033429">
    <property type="entry name" value="ImuA_translesion"/>
    <property type="match status" value="1"/>
</dbReference>
<protein>
    <recommendedName>
        <fullName evidence="3">SOS cell division inhibitor SulA</fullName>
    </recommendedName>
</protein>
<proteinExistence type="predicted"/>
<dbReference type="HOGENOM" id="CLU_064653_3_0_6"/>
<evidence type="ECO:0000313" key="1">
    <source>
        <dbReference type="EMBL" id="EAR07950.1"/>
    </source>
</evidence>
<dbReference type="InterPro" id="IPR047610">
    <property type="entry name" value="ImuA_translesion"/>
</dbReference>
<comment type="caution">
    <text evidence="1">The sequence shown here is derived from an EMBL/GenBank/DDBJ whole genome shotgun (WGS) entry which is preliminary data.</text>
</comment>
<gene>
    <name evidence="1" type="ORF">MED297_04849</name>
</gene>
<dbReference type="InterPro" id="IPR017166">
    <property type="entry name" value="UCP037290"/>
</dbReference>
<sequence>MTMLDTLTEQGRLWSARHWQETRIPAITTGLPELDPHLPGHGWPLGAVTEILIDQRASGELRLLLPALARLSTQDARWQLWLNPPLHPCAPALQQWQLDTERVLLARAKNANDLCYSLEKSLNSGGCQAALTWCEALDKALMRRIQLAAERARVPVFLLRPARFVQQPSVAALRVHLHADSRLDVLKRRAGWPRPDISLSLPLTPEH</sequence>
<dbReference type="Pfam" id="PF03846">
    <property type="entry name" value="SulA"/>
    <property type="match status" value="1"/>
</dbReference>
<dbReference type="EMBL" id="AAOE01000028">
    <property type="protein sequence ID" value="EAR07950.1"/>
    <property type="molecule type" value="Genomic_DNA"/>
</dbReference>
<name>A4BIT3_9GAMM</name>
<keyword evidence="2" id="KW-1185">Reference proteome</keyword>
<dbReference type="Gene3D" id="3.40.50.300">
    <property type="entry name" value="P-loop containing nucleotide triphosphate hydrolases"/>
    <property type="match status" value="1"/>
</dbReference>
<dbReference type="PIRSF" id="PIRSF037290">
    <property type="entry name" value="UCP037290"/>
    <property type="match status" value="1"/>
</dbReference>
<organism evidence="1 2">
    <name type="scientific">Reinekea blandensis MED297</name>
    <dbReference type="NCBI Taxonomy" id="314283"/>
    <lineage>
        <taxon>Bacteria</taxon>
        <taxon>Pseudomonadati</taxon>
        <taxon>Pseudomonadota</taxon>
        <taxon>Gammaproteobacteria</taxon>
        <taxon>Oceanospirillales</taxon>
        <taxon>Saccharospirillaceae</taxon>
        <taxon>Reinekea</taxon>
    </lineage>
</organism>
<evidence type="ECO:0000313" key="2">
    <source>
        <dbReference type="Proteomes" id="UP000005953"/>
    </source>
</evidence>